<evidence type="ECO:0000313" key="3">
    <source>
        <dbReference type="Proteomes" id="UP000595437"/>
    </source>
</evidence>
<reference evidence="3" key="1">
    <citation type="submission" date="2021-01" db="EMBL/GenBank/DDBJ databases">
        <title>Caligus Genome Assembly.</title>
        <authorList>
            <person name="Gallardo-Escarate C."/>
        </authorList>
    </citation>
    <scope>NUCLEOTIDE SEQUENCE [LARGE SCALE GENOMIC DNA]</scope>
</reference>
<gene>
    <name evidence="2" type="ORF">FKW44_009188</name>
</gene>
<dbReference type="EMBL" id="CP045895">
    <property type="protein sequence ID" value="QQP48769.1"/>
    <property type="molecule type" value="Genomic_DNA"/>
</dbReference>
<dbReference type="Pfam" id="PF13843">
    <property type="entry name" value="DDE_Tnp_1_7"/>
    <property type="match status" value="1"/>
</dbReference>
<evidence type="ECO:0000259" key="1">
    <source>
        <dbReference type="Pfam" id="PF13843"/>
    </source>
</evidence>
<sequence>PIGYVKKYNKEQRKKIPTACPNSSIVYSQHMDGVDLLDNSISNYRIALRTKKWYWALYNWFLNVQMVQAWRLYRRVGKLENYKRQASMSQVNFIKSCVSLVQLHHGYKAP</sequence>
<protein>
    <submittedName>
        <fullName evidence="2">PiggyBac transposable elementderived protein 3like</fullName>
    </submittedName>
</protein>
<dbReference type="InterPro" id="IPR029526">
    <property type="entry name" value="PGBD"/>
</dbReference>
<dbReference type="PANTHER" id="PTHR47272">
    <property type="entry name" value="DDE_TNP_1_7 DOMAIN-CONTAINING PROTEIN"/>
    <property type="match status" value="1"/>
</dbReference>
<feature type="non-terminal residue" evidence="2">
    <location>
        <position position="1"/>
    </location>
</feature>
<dbReference type="Proteomes" id="UP000595437">
    <property type="component" value="Chromosome 6"/>
</dbReference>
<accession>A0A7T8HEY2</accession>
<feature type="domain" description="PiggyBac transposable element-derived protein" evidence="1">
    <location>
        <begin position="9"/>
        <end position="70"/>
    </location>
</feature>
<name>A0A7T8HEY2_CALRO</name>
<proteinExistence type="predicted"/>
<organism evidence="2 3">
    <name type="scientific">Caligus rogercresseyi</name>
    <name type="common">Sea louse</name>
    <dbReference type="NCBI Taxonomy" id="217165"/>
    <lineage>
        <taxon>Eukaryota</taxon>
        <taxon>Metazoa</taxon>
        <taxon>Ecdysozoa</taxon>
        <taxon>Arthropoda</taxon>
        <taxon>Crustacea</taxon>
        <taxon>Multicrustacea</taxon>
        <taxon>Hexanauplia</taxon>
        <taxon>Copepoda</taxon>
        <taxon>Siphonostomatoida</taxon>
        <taxon>Caligidae</taxon>
        <taxon>Caligus</taxon>
    </lineage>
</organism>
<dbReference type="AlphaFoldDB" id="A0A7T8HEY2"/>
<dbReference type="OrthoDB" id="122438at2759"/>
<keyword evidence="3" id="KW-1185">Reference proteome</keyword>
<evidence type="ECO:0000313" key="2">
    <source>
        <dbReference type="EMBL" id="QQP48769.1"/>
    </source>
</evidence>